<feature type="compositionally biased region" description="Basic residues" evidence="1">
    <location>
        <begin position="253"/>
        <end position="268"/>
    </location>
</feature>
<dbReference type="AlphaFoldDB" id="A0A5B8MFD3"/>
<dbReference type="EMBL" id="CP031035">
    <property type="protein sequence ID" value="QDZ19149.1"/>
    <property type="molecule type" value="Genomic_DNA"/>
</dbReference>
<reference evidence="2 3" key="1">
    <citation type="submission" date="2018-07" db="EMBL/GenBank/DDBJ databases">
        <title>The complete nuclear genome of the prasinophyte Chloropicon primus (CCMP1205).</title>
        <authorList>
            <person name="Pombert J.-F."/>
            <person name="Otis C."/>
            <person name="Turmel M."/>
            <person name="Lemieux C."/>
        </authorList>
    </citation>
    <scope>NUCLEOTIDE SEQUENCE [LARGE SCALE GENOMIC DNA]</scope>
    <source>
        <strain evidence="2 3">CCMP1205</strain>
    </source>
</reference>
<evidence type="ECO:0000313" key="2">
    <source>
        <dbReference type="EMBL" id="QDZ19149.1"/>
    </source>
</evidence>
<proteinExistence type="predicted"/>
<sequence>MAAILDLMQRMQQGNQKSITQLVNQLVNQLGKLSDPRSNASWVPKMSKPDLLTMEEVQSSSGQAVIAWMEQVYFYASRVEGGNRCLPGDLGYQSLDADLEGRVRSYAQSEIQGARGHIPLRGLCKEILSVCTGDPGMKALRKLLTCEQQESGQDVRAFENYICKQQSLLLLTRSRHLPTEVIGAYVGDEYRKLKLIVCSKVSLRNALLPRAANETPAGRGACDLPLSRIRELLCELESEAQAQAKNSSGGSRSGRRWGTRGRTRNGRS</sequence>
<keyword evidence="3" id="KW-1185">Reference proteome</keyword>
<evidence type="ECO:0000313" key="3">
    <source>
        <dbReference type="Proteomes" id="UP000316726"/>
    </source>
</evidence>
<gene>
    <name evidence="2" type="ORF">A3770_02p16670</name>
</gene>
<evidence type="ECO:0000256" key="1">
    <source>
        <dbReference type="SAM" id="MobiDB-lite"/>
    </source>
</evidence>
<name>A0A5B8MFD3_9CHLO</name>
<dbReference type="Proteomes" id="UP000316726">
    <property type="component" value="Chromosome 2"/>
</dbReference>
<organism evidence="2 3">
    <name type="scientific">Chloropicon primus</name>
    <dbReference type="NCBI Taxonomy" id="1764295"/>
    <lineage>
        <taxon>Eukaryota</taxon>
        <taxon>Viridiplantae</taxon>
        <taxon>Chlorophyta</taxon>
        <taxon>Chloropicophyceae</taxon>
        <taxon>Chloropicales</taxon>
        <taxon>Chloropicaceae</taxon>
        <taxon>Chloropicon</taxon>
    </lineage>
</organism>
<protein>
    <submittedName>
        <fullName evidence="2">Uncharacterized protein</fullName>
    </submittedName>
</protein>
<feature type="region of interest" description="Disordered" evidence="1">
    <location>
        <begin position="242"/>
        <end position="268"/>
    </location>
</feature>
<accession>A0A5B8MFD3</accession>